<keyword evidence="1" id="KW-0479">Metal-binding</keyword>
<dbReference type="InterPro" id="IPR051433">
    <property type="entry name" value="CIBP"/>
</dbReference>
<dbReference type="AlphaFoldDB" id="A0AAJ7N9I9"/>
<dbReference type="PANTHER" id="PTHR45791">
    <property type="entry name" value="CALCIUM AND INTEGRIN BINDING FAMILY MEMBER 2"/>
    <property type="match status" value="1"/>
</dbReference>
<name>A0AAJ7N9I9_9HYME</name>
<dbReference type="KEGG" id="ccal:108627533"/>
<dbReference type="GeneID" id="108627533"/>
<evidence type="ECO:0000313" key="3">
    <source>
        <dbReference type="Proteomes" id="UP000694925"/>
    </source>
</evidence>
<sequence length="115" mass="13553">MWCNKLFNKILDKETLENYVDLTYLRKSEIRRIVKLLHDINPGTLVKNIQHRFTLEEIDIILPQIQCSPFRDSIYRVFSSKKDNLLSLEDVLDLCSAFSENCPVDVQASWAFQIF</sequence>
<dbReference type="Gene3D" id="1.10.238.10">
    <property type="entry name" value="EF-hand"/>
    <property type="match status" value="1"/>
</dbReference>
<organism evidence="3 4">
    <name type="scientific">Ceratina calcarata</name>
    <dbReference type="NCBI Taxonomy" id="156304"/>
    <lineage>
        <taxon>Eukaryota</taxon>
        <taxon>Metazoa</taxon>
        <taxon>Ecdysozoa</taxon>
        <taxon>Arthropoda</taxon>
        <taxon>Hexapoda</taxon>
        <taxon>Insecta</taxon>
        <taxon>Pterygota</taxon>
        <taxon>Neoptera</taxon>
        <taxon>Endopterygota</taxon>
        <taxon>Hymenoptera</taxon>
        <taxon>Apocrita</taxon>
        <taxon>Aculeata</taxon>
        <taxon>Apoidea</taxon>
        <taxon>Anthophila</taxon>
        <taxon>Apidae</taxon>
        <taxon>Ceratina</taxon>
        <taxon>Zadontomerus</taxon>
    </lineage>
</organism>
<evidence type="ECO:0000313" key="4">
    <source>
        <dbReference type="RefSeq" id="XP_017884307.1"/>
    </source>
</evidence>
<reference evidence="4" key="1">
    <citation type="submission" date="2025-08" db="UniProtKB">
        <authorList>
            <consortium name="RefSeq"/>
        </authorList>
    </citation>
    <scope>IDENTIFICATION</scope>
    <source>
        <tissue evidence="4">Whole body</tissue>
    </source>
</reference>
<evidence type="ECO:0000256" key="1">
    <source>
        <dbReference type="ARBA" id="ARBA00022723"/>
    </source>
</evidence>
<dbReference type="SUPFAM" id="SSF47473">
    <property type="entry name" value="EF-hand"/>
    <property type="match status" value="1"/>
</dbReference>
<dbReference type="GO" id="GO:0000287">
    <property type="term" value="F:magnesium ion binding"/>
    <property type="evidence" value="ECO:0007669"/>
    <property type="project" value="TreeGrafter"/>
</dbReference>
<dbReference type="Proteomes" id="UP000694925">
    <property type="component" value="Unplaced"/>
</dbReference>
<dbReference type="InterPro" id="IPR011992">
    <property type="entry name" value="EF-hand-dom_pair"/>
</dbReference>
<keyword evidence="2" id="KW-0677">Repeat</keyword>
<evidence type="ECO:0000256" key="2">
    <source>
        <dbReference type="ARBA" id="ARBA00022737"/>
    </source>
</evidence>
<proteinExistence type="predicted"/>
<keyword evidence="3" id="KW-1185">Reference proteome</keyword>
<accession>A0AAJ7N9I9</accession>
<gene>
    <name evidence="4" type="primary">LOC108627533</name>
</gene>
<dbReference type="RefSeq" id="XP_017884307.1">
    <property type="nucleotide sequence ID" value="XM_018028818.1"/>
</dbReference>
<dbReference type="PANTHER" id="PTHR45791:SF9">
    <property type="entry name" value="FREQUENIN-1-LIKE PROTEIN"/>
    <property type="match status" value="1"/>
</dbReference>
<dbReference type="GO" id="GO:0005509">
    <property type="term" value="F:calcium ion binding"/>
    <property type="evidence" value="ECO:0007669"/>
    <property type="project" value="TreeGrafter"/>
</dbReference>
<feature type="non-terminal residue" evidence="4">
    <location>
        <position position="115"/>
    </location>
</feature>
<protein>
    <submittedName>
        <fullName evidence="4">Calcium and integrin-binding protein 1-like</fullName>
    </submittedName>
</protein>